<gene>
    <name evidence="1" type="ORF">GS03_01759</name>
</gene>
<evidence type="ECO:0000313" key="1">
    <source>
        <dbReference type="EMBL" id="QBZ98254.1"/>
    </source>
</evidence>
<proteinExistence type="predicted"/>
<organism evidence="1 2">
    <name type="scientific">Flavobacterium sangjuense</name>
    <dbReference type="NCBI Taxonomy" id="2518177"/>
    <lineage>
        <taxon>Bacteria</taxon>
        <taxon>Pseudomonadati</taxon>
        <taxon>Bacteroidota</taxon>
        <taxon>Flavobacteriia</taxon>
        <taxon>Flavobacteriales</taxon>
        <taxon>Flavobacteriaceae</taxon>
        <taxon>Flavobacterium</taxon>
    </lineage>
</organism>
<dbReference type="OrthoDB" id="983047at2"/>
<protein>
    <recommendedName>
        <fullName evidence="3">Protein-export protein SecB</fullName>
    </recommendedName>
</protein>
<accession>A0A4V1CC50</accession>
<reference evidence="1 2" key="1">
    <citation type="submission" date="2019-04" db="EMBL/GenBank/DDBJ databases">
        <title>Flavobacterium sp. GS03.</title>
        <authorList>
            <person name="Kim H."/>
        </authorList>
    </citation>
    <scope>NUCLEOTIDE SEQUENCE [LARGE SCALE GENOMIC DNA]</scope>
    <source>
        <strain evidence="1 2">GS03</strain>
    </source>
</reference>
<dbReference type="RefSeq" id="WP_136152162.1">
    <property type="nucleotide sequence ID" value="NZ_CP038810.1"/>
</dbReference>
<sequence length="142" mass="16492">MIQEEAPKAFKFVDFTIPRFSVDIDNTIEYKIKMSFKPFGKYFETTGIYELHLFFEATDEGTQEVLISANPTFIFEFDKSYSFDEVPEYFFTNSIPIGFPYLRAFISSITLQANLDVIMLDLVKFSNIAKALKENTEVIKKD</sequence>
<dbReference type="SUPFAM" id="SSF54611">
    <property type="entry name" value="SecB-like"/>
    <property type="match status" value="1"/>
</dbReference>
<dbReference type="Gene3D" id="3.10.420.10">
    <property type="entry name" value="SecB-like"/>
    <property type="match status" value="1"/>
</dbReference>
<evidence type="ECO:0008006" key="3">
    <source>
        <dbReference type="Google" id="ProtNLM"/>
    </source>
</evidence>
<dbReference type="EMBL" id="CP038810">
    <property type="protein sequence ID" value="QBZ98254.1"/>
    <property type="molecule type" value="Genomic_DNA"/>
</dbReference>
<dbReference type="InterPro" id="IPR035958">
    <property type="entry name" value="SecB-like_sf"/>
</dbReference>
<dbReference type="Proteomes" id="UP000296862">
    <property type="component" value="Chromosome"/>
</dbReference>
<name>A0A4V1CC50_9FLAO</name>
<keyword evidence="2" id="KW-1185">Reference proteome</keyword>
<dbReference type="AlphaFoldDB" id="A0A4V1CC50"/>
<dbReference type="KEGG" id="fsn:GS03_01759"/>
<evidence type="ECO:0000313" key="2">
    <source>
        <dbReference type="Proteomes" id="UP000296862"/>
    </source>
</evidence>